<protein>
    <submittedName>
        <fullName evidence="4">Uncharacterized protein LOC116293356</fullName>
    </submittedName>
</protein>
<dbReference type="InParanoid" id="A0A6P8HJS6"/>
<feature type="region of interest" description="Disordered" evidence="1">
    <location>
        <begin position="243"/>
        <end position="264"/>
    </location>
</feature>
<dbReference type="AlphaFoldDB" id="A0A6P8HJS6"/>
<dbReference type="OrthoDB" id="5983006at2759"/>
<evidence type="ECO:0000256" key="1">
    <source>
        <dbReference type="SAM" id="MobiDB-lite"/>
    </source>
</evidence>
<dbReference type="KEGG" id="aten:116293356"/>
<organism evidence="3 4">
    <name type="scientific">Actinia tenebrosa</name>
    <name type="common">Australian red waratah sea anemone</name>
    <dbReference type="NCBI Taxonomy" id="6105"/>
    <lineage>
        <taxon>Eukaryota</taxon>
        <taxon>Metazoa</taxon>
        <taxon>Cnidaria</taxon>
        <taxon>Anthozoa</taxon>
        <taxon>Hexacorallia</taxon>
        <taxon>Actiniaria</taxon>
        <taxon>Actiniidae</taxon>
        <taxon>Actinia</taxon>
    </lineage>
</organism>
<dbReference type="GeneID" id="116293356"/>
<proteinExistence type="predicted"/>
<dbReference type="PANTHER" id="PTHR36981">
    <property type="entry name" value="ZGC:195170"/>
    <property type="match status" value="1"/>
</dbReference>
<evidence type="ECO:0000313" key="3">
    <source>
        <dbReference type="Proteomes" id="UP000515163"/>
    </source>
</evidence>
<dbReference type="InterPro" id="IPR046815">
    <property type="entry name" value="P2RX7_C"/>
</dbReference>
<dbReference type="PANTHER" id="PTHR36981:SF1">
    <property type="entry name" value="P2X PURINORECEPTOR 7 INTRACELLULAR DOMAIN-CONTAINING PROTEIN"/>
    <property type="match status" value="1"/>
</dbReference>
<gene>
    <name evidence="4" type="primary">LOC116293356</name>
</gene>
<name>A0A6P8HJS6_ACTTE</name>
<feature type="compositionally biased region" description="Acidic residues" evidence="1">
    <location>
        <begin position="249"/>
        <end position="258"/>
    </location>
</feature>
<sequence>MEVNITINLKQEFECLIAVGYNERICPYTSFVFSPAGCDVCHPQKPAFSKHSANVSESSGSDLEELFTSTGAEDFEPVATQEESLKYQREVAEEEEQLIMLNKRFEEEVEVQVYSLLLGPRHRTGGVFCCADIDRCQEKLNHLVEEGPGEPPSCITAQPGFSSGCLDEWVLEVAAVGLRTRKNQRYASFYEQGRATKSQFLRSVPYRQFTRLVWEYLGNSKRLPLPYYAYNAIRARFPSEDGEYKGFKEEEEDEDEQNDSERCS</sequence>
<dbReference type="Proteomes" id="UP000515163">
    <property type="component" value="Unplaced"/>
</dbReference>
<evidence type="ECO:0000259" key="2">
    <source>
        <dbReference type="Pfam" id="PF20478"/>
    </source>
</evidence>
<reference evidence="4" key="1">
    <citation type="submission" date="2025-08" db="UniProtKB">
        <authorList>
            <consortium name="RefSeq"/>
        </authorList>
    </citation>
    <scope>IDENTIFICATION</scope>
    <source>
        <tissue evidence="4">Tentacle</tissue>
    </source>
</reference>
<dbReference type="Pfam" id="PF20478">
    <property type="entry name" value="P2RX7_C"/>
    <property type="match status" value="1"/>
</dbReference>
<keyword evidence="3" id="KW-1185">Reference proteome</keyword>
<accession>A0A6P8HJS6</accession>
<evidence type="ECO:0000313" key="4">
    <source>
        <dbReference type="RefSeq" id="XP_031556634.1"/>
    </source>
</evidence>
<feature type="domain" description="P2X purinoreceptor 7 intracellular" evidence="2">
    <location>
        <begin position="74"/>
        <end position="248"/>
    </location>
</feature>
<dbReference type="RefSeq" id="XP_031556634.1">
    <property type="nucleotide sequence ID" value="XM_031700774.1"/>
</dbReference>